<dbReference type="Proteomes" id="UP000298460">
    <property type="component" value="Unassembled WGS sequence"/>
</dbReference>
<evidence type="ECO:0000313" key="2">
    <source>
        <dbReference type="EMBL" id="TGE38696.1"/>
    </source>
</evidence>
<gene>
    <name evidence="2" type="ORF">E4K67_04200</name>
</gene>
<dbReference type="RefSeq" id="WP_135545191.1">
    <property type="nucleotide sequence ID" value="NZ_SPQQ01000002.1"/>
</dbReference>
<evidence type="ECO:0000313" key="3">
    <source>
        <dbReference type="Proteomes" id="UP000298460"/>
    </source>
</evidence>
<reference evidence="2 3" key="1">
    <citation type="submission" date="2019-03" db="EMBL/GenBank/DDBJ databases">
        <title>Draft Genome Sequence of Desulfosporosinus fructosivorans Strain 63.6F, Isolated from Marine Sediment in the Baltic Sea.</title>
        <authorList>
            <person name="Hausmann B."/>
            <person name="Vandieken V."/>
            <person name="Pjevac P."/>
            <person name="Schreck K."/>
            <person name="Herbold C.W."/>
            <person name="Loy A."/>
        </authorList>
    </citation>
    <scope>NUCLEOTIDE SEQUENCE [LARGE SCALE GENOMIC DNA]</scope>
    <source>
        <strain evidence="2 3">63.6F</strain>
    </source>
</reference>
<protein>
    <submittedName>
        <fullName evidence="2">Uncharacterized protein</fullName>
    </submittedName>
</protein>
<keyword evidence="1" id="KW-0812">Transmembrane</keyword>
<keyword evidence="1" id="KW-0472">Membrane</keyword>
<accession>A0A4Z0RAS4</accession>
<dbReference type="AlphaFoldDB" id="A0A4Z0RAS4"/>
<keyword evidence="3" id="KW-1185">Reference proteome</keyword>
<comment type="caution">
    <text evidence="2">The sequence shown here is derived from an EMBL/GenBank/DDBJ whole genome shotgun (WGS) entry which is preliminary data.</text>
</comment>
<feature type="transmembrane region" description="Helical" evidence="1">
    <location>
        <begin position="15"/>
        <end position="36"/>
    </location>
</feature>
<name>A0A4Z0RAS4_9FIRM</name>
<dbReference type="EMBL" id="SPQQ01000002">
    <property type="protein sequence ID" value="TGE38696.1"/>
    <property type="molecule type" value="Genomic_DNA"/>
</dbReference>
<evidence type="ECO:0000256" key="1">
    <source>
        <dbReference type="SAM" id="Phobius"/>
    </source>
</evidence>
<sequence>MIYNIFNYIKQHPEVIWSGCGVAFVLFMIPIFKFLFEYIKTHMIINKSEYEKLIKTGLNFVDINELKSNLEFVNEFGIYMNSQTNEKFCPTCLTNKKVLNHLTESMTEFGLVYHCHVCPQYFRDKGFNQRMDQANQIFM</sequence>
<organism evidence="2 3">
    <name type="scientific">Desulfosporosinus fructosivorans</name>
    <dbReference type="NCBI Taxonomy" id="2018669"/>
    <lineage>
        <taxon>Bacteria</taxon>
        <taxon>Bacillati</taxon>
        <taxon>Bacillota</taxon>
        <taxon>Clostridia</taxon>
        <taxon>Eubacteriales</taxon>
        <taxon>Desulfitobacteriaceae</taxon>
        <taxon>Desulfosporosinus</taxon>
    </lineage>
</organism>
<proteinExistence type="predicted"/>
<keyword evidence="1" id="KW-1133">Transmembrane helix</keyword>